<evidence type="ECO:0000313" key="8">
    <source>
        <dbReference type="EMBL" id="CUS14307.1"/>
    </source>
</evidence>
<dbReference type="InterPro" id="IPR018957">
    <property type="entry name" value="Znf_C3HC4_RING-type"/>
</dbReference>
<dbReference type="PROSITE" id="PS00518">
    <property type="entry name" value="ZF_RING_1"/>
    <property type="match status" value="1"/>
</dbReference>
<dbReference type="InterPro" id="IPR001841">
    <property type="entry name" value="Znf_RING"/>
</dbReference>
<dbReference type="Pfam" id="PF00097">
    <property type="entry name" value="zf-C3HC4"/>
    <property type="match status" value="1"/>
</dbReference>
<evidence type="ECO:0000256" key="1">
    <source>
        <dbReference type="ARBA" id="ARBA00022723"/>
    </source>
</evidence>
<dbReference type="PANTHER" id="PTHR10131">
    <property type="entry name" value="TNF RECEPTOR ASSOCIATED FACTOR"/>
    <property type="match status" value="1"/>
</dbReference>
<evidence type="ECO:0000259" key="6">
    <source>
        <dbReference type="PROSITE" id="PS50089"/>
    </source>
</evidence>
<evidence type="ECO:0000256" key="2">
    <source>
        <dbReference type="ARBA" id="ARBA00022771"/>
    </source>
</evidence>
<keyword evidence="1 4" id="KW-0479">Metal-binding</keyword>
<accession>A0A292Q6I5</accession>
<organism evidence="8 9">
    <name type="scientific">Tuber aestivum</name>
    <name type="common">summer truffle</name>
    <dbReference type="NCBI Taxonomy" id="59557"/>
    <lineage>
        <taxon>Eukaryota</taxon>
        <taxon>Fungi</taxon>
        <taxon>Dikarya</taxon>
        <taxon>Ascomycota</taxon>
        <taxon>Pezizomycotina</taxon>
        <taxon>Pezizomycetes</taxon>
        <taxon>Pezizales</taxon>
        <taxon>Tuberaceae</taxon>
        <taxon>Tuber</taxon>
    </lineage>
</organism>
<dbReference type="GO" id="GO:0008270">
    <property type="term" value="F:zinc ion binding"/>
    <property type="evidence" value="ECO:0007669"/>
    <property type="project" value="UniProtKB-KW"/>
</dbReference>
<feature type="zinc finger region" description="TRAF-type" evidence="4">
    <location>
        <begin position="161"/>
        <end position="205"/>
    </location>
</feature>
<dbReference type="SUPFAM" id="SSF49599">
    <property type="entry name" value="TRAF domain-like"/>
    <property type="match status" value="1"/>
</dbReference>
<dbReference type="PROSITE" id="PS50089">
    <property type="entry name" value="ZF_RING_2"/>
    <property type="match status" value="1"/>
</dbReference>
<gene>
    <name evidence="8" type="ORF">GSTUAT00001597001</name>
</gene>
<reference evidence="8" key="1">
    <citation type="submission" date="2015-10" db="EMBL/GenBank/DDBJ databases">
        <authorList>
            <person name="Regsiter A."/>
            <person name="william w."/>
        </authorList>
    </citation>
    <scope>NUCLEOTIDE SEQUENCE</scope>
    <source>
        <strain evidence="8">Montdore</strain>
    </source>
</reference>
<dbReference type="SMART" id="SM00184">
    <property type="entry name" value="RING"/>
    <property type="match status" value="1"/>
</dbReference>
<dbReference type="InterPro" id="IPR017907">
    <property type="entry name" value="Znf_RING_CS"/>
</dbReference>
<feature type="compositionally biased region" description="Low complexity" evidence="5">
    <location>
        <begin position="346"/>
        <end position="363"/>
    </location>
</feature>
<feature type="domain" description="RING-type" evidence="6">
    <location>
        <begin position="28"/>
        <end position="66"/>
    </location>
</feature>
<evidence type="ECO:0000259" key="7">
    <source>
        <dbReference type="PROSITE" id="PS50145"/>
    </source>
</evidence>
<dbReference type="InterPro" id="IPR001293">
    <property type="entry name" value="Znf_TRAF"/>
</dbReference>
<dbReference type="EMBL" id="LN890960">
    <property type="protein sequence ID" value="CUS14307.1"/>
    <property type="molecule type" value="Genomic_DNA"/>
</dbReference>
<dbReference type="Pfam" id="PF02176">
    <property type="entry name" value="zf-TRAF"/>
    <property type="match status" value="1"/>
</dbReference>
<dbReference type="PROSITE" id="PS50145">
    <property type="entry name" value="ZF_TRAF"/>
    <property type="match status" value="1"/>
</dbReference>
<evidence type="ECO:0000256" key="5">
    <source>
        <dbReference type="SAM" id="MobiDB-lite"/>
    </source>
</evidence>
<proteinExistence type="predicted"/>
<feature type="region of interest" description="Disordered" evidence="5">
    <location>
        <begin position="340"/>
        <end position="386"/>
    </location>
</feature>
<sequence>MSLNSVSENTLDLGNLSYLTEVDDNLCCPICHSPLVDPVHTKCRHTFCSSCITEALETSKTCPVDRKPLKLEDVSAAPIMIANLVNDLVVLCPNSEFGCPMTCARYLLGGHLREDCAFVAVKCLGCDGTIMRRDAGSECLHQLVECPFCSSSCRKIDMENHRVECPRIIAACNHCSGDFTRSNIKAHEATCDEAIMPCESSDVGCPWKGARRELTEHTRACPFTLLRPVLHAHAGRLETLELENRALRRKIDILLPPRPPTEAAAPFFDEHTIQLLAEQEHLRSDLERLTASLSEMEIQQGMLLMNESLRLKEEVAGLRAAIGGIRMQIHWLMNTRHQAVDQRPVGGTSSSSGPQNSSAQGGNLSSGGVLPNIRRMADPLNDRVKL</sequence>
<name>A0A292Q6I5_9PEZI</name>
<keyword evidence="3 4" id="KW-0862">Zinc</keyword>
<dbReference type="InterPro" id="IPR013083">
    <property type="entry name" value="Znf_RING/FYVE/PHD"/>
</dbReference>
<dbReference type="AlphaFoldDB" id="A0A292Q6I5"/>
<keyword evidence="9" id="KW-1185">Reference proteome</keyword>
<feature type="compositionally biased region" description="Basic and acidic residues" evidence="5">
    <location>
        <begin position="375"/>
        <end position="386"/>
    </location>
</feature>
<dbReference type="SUPFAM" id="SSF57850">
    <property type="entry name" value="RING/U-box"/>
    <property type="match status" value="1"/>
</dbReference>
<dbReference type="Proteomes" id="UP001412239">
    <property type="component" value="Unassembled WGS sequence"/>
</dbReference>
<evidence type="ECO:0008006" key="10">
    <source>
        <dbReference type="Google" id="ProtNLM"/>
    </source>
</evidence>
<evidence type="ECO:0000313" key="9">
    <source>
        <dbReference type="Proteomes" id="UP001412239"/>
    </source>
</evidence>
<dbReference type="Gene3D" id="3.30.40.10">
    <property type="entry name" value="Zinc/RING finger domain, C3HC4 (zinc finger)"/>
    <property type="match status" value="2"/>
</dbReference>
<feature type="domain" description="TRAF-type" evidence="7">
    <location>
        <begin position="161"/>
        <end position="205"/>
    </location>
</feature>
<evidence type="ECO:0000256" key="4">
    <source>
        <dbReference type="PROSITE-ProRule" id="PRU00207"/>
    </source>
</evidence>
<keyword evidence="2 4" id="KW-0863">Zinc-finger</keyword>
<evidence type="ECO:0000256" key="3">
    <source>
        <dbReference type="ARBA" id="ARBA00022833"/>
    </source>
</evidence>
<protein>
    <recommendedName>
        <fullName evidence="10">RING-type domain-containing protein</fullName>
    </recommendedName>
</protein>
<dbReference type="PANTHER" id="PTHR10131:SF94">
    <property type="entry name" value="TNF RECEPTOR-ASSOCIATED FACTOR 4"/>
    <property type="match status" value="1"/>
</dbReference>